<dbReference type="EMBL" id="OU896707">
    <property type="protein sequence ID" value="CAH1116948.1"/>
    <property type="molecule type" value="Genomic_DNA"/>
</dbReference>
<dbReference type="GO" id="GO:0005634">
    <property type="term" value="C:nucleus"/>
    <property type="evidence" value="ECO:0007669"/>
    <property type="project" value="TreeGrafter"/>
</dbReference>
<name>A0A9P0DGT1_PHACE</name>
<feature type="region of interest" description="Disordered" evidence="1">
    <location>
        <begin position="185"/>
        <end position="234"/>
    </location>
</feature>
<dbReference type="GO" id="GO:0005667">
    <property type="term" value="C:transcription regulator complex"/>
    <property type="evidence" value="ECO:0007669"/>
    <property type="project" value="TreeGrafter"/>
</dbReference>
<reference evidence="3" key="2">
    <citation type="submission" date="2022-10" db="EMBL/GenBank/DDBJ databases">
        <authorList>
            <consortium name="ENA_rothamsted_submissions"/>
            <consortium name="culmorum"/>
            <person name="King R."/>
        </authorList>
    </citation>
    <scope>NUCLEOTIDE SEQUENCE</scope>
</reference>
<dbReference type="InterPro" id="IPR006578">
    <property type="entry name" value="MADF-dom"/>
</dbReference>
<feature type="compositionally biased region" description="Basic and acidic residues" evidence="1">
    <location>
        <begin position="114"/>
        <end position="126"/>
    </location>
</feature>
<evidence type="ECO:0000256" key="1">
    <source>
        <dbReference type="SAM" id="MobiDB-lite"/>
    </source>
</evidence>
<dbReference type="AlphaFoldDB" id="A0A9P0DGT1"/>
<proteinExistence type="predicted"/>
<reference evidence="3" key="1">
    <citation type="submission" date="2022-01" db="EMBL/GenBank/DDBJ databases">
        <authorList>
            <person name="King R."/>
        </authorList>
    </citation>
    <scope>NUCLEOTIDE SEQUENCE</scope>
</reference>
<evidence type="ECO:0000259" key="2">
    <source>
        <dbReference type="PROSITE" id="PS51029"/>
    </source>
</evidence>
<feature type="domain" description="MADF" evidence="2">
    <location>
        <begin position="28"/>
        <end position="110"/>
    </location>
</feature>
<dbReference type="PANTHER" id="PTHR12243">
    <property type="entry name" value="MADF DOMAIN TRANSCRIPTION FACTOR"/>
    <property type="match status" value="1"/>
</dbReference>
<sequence length="266" mass="31014">MQNFEELRLQTDQVNPLNSTSKTEIDKTLITLVKKMYPIWDRTCNNYPNKQLKNQLWENIATQLNLDKNACMLRWKSLREKYIRQKVKYHQDGEKWELLDELSFLDRVIQFRKKPSDHDRNPKDPFLDNLQTSNHFPTYPKHSDTSQFPQETDSSFSQLHYSYETADDSSMNDSSNDYMVQVKSENTTIEVPDSSFSSKSSPRKRGSSANSEVFSEKKSKTEVPGRSASPKSPEELFGELVGAMLSRKPECDRNRYMIEIMTVLSK</sequence>
<feature type="compositionally biased region" description="Polar residues" evidence="1">
    <location>
        <begin position="145"/>
        <end position="154"/>
    </location>
</feature>
<accession>A0A9P0DGT1</accession>
<dbReference type="SMART" id="SM00595">
    <property type="entry name" value="MADF"/>
    <property type="match status" value="1"/>
</dbReference>
<keyword evidence="4" id="KW-1185">Reference proteome</keyword>
<dbReference type="Proteomes" id="UP001153737">
    <property type="component" value="Chromosome 1"/>
</dbReference>
<gene>
    <name evidence="3" type="ORF">PHAECO_LOCUS398</name>
</gene>
<dbReference type="PANTHER" id="PTHR12243:SF60">
    <property type="entry name" value="SI:CH211-15D5.12-RELATED"/>
    <property type="match status" value="1"/>
</dbReference>
<dbReference type="InterPro" id="IPR039353">
    <property type="entry name" value="TF_Adf1"/>
</dbReference>
<evidence type="ECO:0000313" key="3">
    <source>
        <dbReference type="EMBL" id="CAH1116948.1"/>
    </source>
</evidence>
<feature type="compositionally biased region" description="Basic and acidic residues" evidence="1">
    <location>
        <begin position="214"/>
        <end position="223"/>
    </location>
</feature>
<dbReference type="GO" id="GO:0006357">
    <property type="term" value="P:regulation of transcription by RNA polymerase II"/>
    <property type="evidence" value="ECO:0007669"/>
    <property type="project" value="TreeGrafter"/>
</dbReference>
<feature type="region of interest" description="Disordered" evidence="1">
    <location>
        <begin position="114"/>
        <end position="154"/>
    </location>
</feature>
<dbReference type="Pfam" id="PF10545">
    <property type="entry name" value="MADF_DNA_bdg"/>
    <property type="match status" value="1"/>
</dbReference>
<evidence type="ECO:0000313" key="4">
    <source>
        <dbReference type="Proteomes" id="UP001153737"/>
    </source>
</evidence>
<protein>
    <recommendedName>
        <fullName evidence="2">MADF domain-containing protein</fullName>
    </recommendedName>
</protein>
<dbReference type="OrthoDB" id="5984255at2759"/>
<dbReference type="PROSITE" id="PS51029">
    <property type="entry name" value="MADF"/>
    <property type="match status" value="1"/>
</dbReference>
<organism evidence="3 4">
    <name type="scientific">Phaedon cochleariae</name>
    <name type="common">Mustard beetle</name>
    <dbReference type="NCBI Taxonomy" id="80249"/>
    <lineage>
        <taxon>Eukaryota</taxon>
        <taxon>Metazoa</taxon>
        <taxon>Ecdysozoa</taxon>
        <taxon>Arthropoda</taxon>
        <taxon>Hexapoda</taxon>
        <taxon>Insecta</taxon>
        <taxon>Pterygota</taxon>
        <taxon>Neoptera</taxon>
        <taxon>Endopterygota</taxon>
        <taxon>Coleoptera</taxon>
        <taxon>Polyphaga</taxon>
        <taxon>Cucujiformia</taxon>
        <taxon>Chrysomeloidea</taxon>
        <taxon>Chrysomelidae</taxon>
        <taxon>Chrysomelinae</taxon>
        <taxon>Chrysomelini</taxon>
        <taxon>Phaedon</taxon>
    </lineage>
</organism>